<evidence type="ECO:0000313" key="3">
    <source>
        <dbReference type="Proteomes" id="UP000580250"/>
    </source>
</evidence>
<name>A0A6V7WDT6_MELEN</name>
<reference evidence="2 3" key="1">
    <citation type="submission" date="2020-08" db="EMBL/GenBank/DDBJ databases">
        <authorList>
            <person name="Koutsovoulos G."/>
            <person name="Danchin GJ E."/>
        </authorList>
    </citation>
    <scope>NUCLEOTIDE SEQUENCE [LARGE SCALE GENOMIC DNA]</scope>
</reference>
<feature type="compositionally biased region" description="Acidic residues" evidence="1">
    <location>
        <begin position="99"/>
        <end position="111"/>
    </location>
</feature>
<dbReference type="Proteomes" id="UP000580250">
    <property type="component" value="Unassembled WGS sequence"/>
</dbReference>
<organism evidence="2 3">
    <name type="scientific">Meloidogyne enterolobii</name>
    <name type="common">Root-knot nematode worm</name>
    <name type="synonym">Meloidogyne mayaguensis</name>
    <dbReference type="NCBI Taxonomy" id="390850"/>
    <lineage>
        <taxon>Eukaryota</taxon>
        <taxon>Metazoa</taxon>
        <taxon>Ecdysozoa</taxon>
        <taxon>Nematoda</taxon>
        <taxon>Chromadorea</taxon>
        <taxon>Rhabditida</taxon>
        <taxon>Tylenchina</taxon>
        <taxon>Tylenchomorpha</taxon>
        <taxon>Tylenchoidea</taxon>
        <taxon>Meloidogynidae</taxon>
        <taxon>Meloidogyninae</taxon>
        <taxon>Meloidogyne</taxon>
    </lineage>
</organism>
<gene>
    <name evidence="2" type="ORF">MENT_LOCUS37552</name>
</gene>
<evidence type="ECO:0000313" key="2">
    <source>
        <dbReference type="EMBL" id="CAD2185145.1"/>
    </source>
</evidence>
<accession>A0A6V7WDT6</accession>
<feature type="region of interest" description="Disordered" evidence="1">
    <location>
        <begin position="405"/>
        <end position="428"/>
    </location>
</feature>
<comment type="caution">
    <text evidence="2">The sequence shown here is derived from an EMBL/GenBank/DDBJ whole genome shotgun (WGS) entry which is preliminary data.</text>
</comment>
<protein>
    <submittedName>
        <fullName evidence="2">Uncharacterized protein</fullName>
    </submittedName>
</protein>
<dbReference type="AlphaFoldDB" id="A0A6V7WDT6"/>
<feature type="compositionally biased region" description="Basic and acidic residues" evidence="1">
    <location>
        <begin position="405"/>
        <end position="421"/>
    </location>
</feature>
<dbReference type="EMBL" id="CAJEWN010000533">
    <property type="protein sequence ID" value="CAD2185145.1"/>
    <property type="molecule type" value="Genomic_DNA"/>
</dbReference>
<evidence type="ECO:0000256" key="1">
    <source>
        <dbReference type="SAM" id="MobiDB-lite"/>
    </source>
</evidence>
<sequence length="450" mass="50826">MYINHFFEICEFTMEGIDLPLISDDEELDYDLLDASDIPSGFKVQAATSVSSVNADAKIVDEATETPTEASIHQPARKRRTNETFDSDASDGEMACNVGEEDNEGCEDDNGESGADKFCGRLAGRVKRLGDKRQRLVSPTLEDEEEVQDEEIREQFLGDSNKFLMERRMNIVEIGCFLNDSELEALYASLDVDTEDPSIRFNALYVTGTIEQMTTFDISRIFASFKPETVRPFQDKAFIVTFANAIEAAQLLLDMTKPLRRVRALKKPEEGELVDSSDEEEEEGQVKEEDGDDVAIVKEGNAPKNCSARSRQINSEAVEVNVDTVKVPQGKWRVVVQHVPADKLIYVRLANGVELRHAIYTAKNWENDGEYNYKNTKIRPGLDVFDEKGKELDWDYEHDTRFFEEEKSPHPPTISDEKPTENLELGGIKIRSRGRGTKKFLKAFSSEDSD</sequence>
<feature type="region of interest" description="Disordered" evidence="1">
    <location>
        <begin position="268"/>
        <end position="292"/>
    </location>
</feature>
<dbReference type="OrthoDB" id="422106at2759"/>
<proteinExistence type="predicted"/>
<feature type="compositionally biased region" description="Acidic residues" evidence="1">
    <location>
        <begin position="271"/>
        <end position="292"/>
    </location>
</feature>
<feature type="region of interest" description="Disordered" evidence="1">
    <location>
        <begin position="64"/>
        <end position="113"/>
    </location>
</feature>